<dbReference type="OrthoDB" id="5667at2759"/>
<dbReference type="GeneID" id="119731830"/>
<organism evidence="4 5">
    <name type="scientific">Patiria miniata</name>
    <name type="common">Bat star</name>
    <name type="synonym">Asterina miniata</name>
    <dbReference type="NCBI Taxonomy" id="46514"/>
    <lineage>
        <taxon>Eukaryota</taxon>
        <taxon>Metazoa</taxon>
        <taxon>Echinodermata</taxon>
        <taxon>Eleutherozoa</taxon>
        <taxon>Asterozoa</taxon>
        <taxon>Asteroidea</taxon>
        <taxon>Valvatacea</taxon>
        <taxon>Valvatida</taxon>
        <taxon>Asterinidae</taxon>
        <taxon>Patiria</taxon>
    </lineage>
</organism>
<feature type="domain" description="Major facilitator superfamily (MFS) profile" evidence="3">
    <location>
        <begin position="1"/>
        <end position="421"/>
    </location>
</feature>
<dbReference type="Proteomes" id="UP000887568">
    <property type="component" value="Unplaced"/>
</dbReference>
<dbReference type="RefSeq" id="XP_038061036.1">
    <property type="nucleotide sequence ID" value="XM_038205108.1"/>
</dbReference>
<feature type="transmembrane region" description="Helical" evidence="2">
    <location>
        <begin position="366"/>
        <end position="389"/>
    </location>
</feature>
<feature type="transmembrane region" description="Helical" evidence="2">
    <location>
        <begin position="97"/>
        <end position="119"/>
    </location>
</feature>
<feature type="transmembrane region" description="Helical" evidence="2">
    <location>
        <begin position="71"/>
        <end position="91"/>
    </location>
</feature>
<dbReference type="PROSITE" id="PS50850">
    <property type="entry name" value="MFS"/>
    <property type="match status" value="1"/>
</dbReference>
<protein>
    <recommendedName>
        <fullName evidence="3">Major facilitator superfamily (MFS) profile domain-containing protein</fullName>
    </recommendedName>
</protein>
<dbReference type="Pfam" id="PF07690">
    <property type="entry name" value="MFS_1"/>
    <property type="match status" value="1"/>
</dbReference>
<feature type="transmembrane region" description="Helical" evidence="2">
    <location>
        <begin position="230"/>
        <end position="251"/>
    </location>
</feature>
<evidence type="ECO:0000259" key="3">
    <source>
        <dbReference type="PROSITE" id="PS50850"/>
    </source>
</evidence>
<dbReference type="InterPro" id="IPR020846">
    <property type="entry name" value="MFS_dom"/>
</dbReference>
<evidence type="ECO:0000256" key="2">
    <source>
        <dbReference type="SAM" id="Phobius"/>
    </source>
</evidence>
<dbReference type="GO" id="GO:0008028">
    <property type="term" value="F:monocarboxylic acid transmembrane transporter activity"/>
    <property type="evidence" value="ECO:0007669"/>
    <property type="project" value="TreeGrafter"/>
</dbReference>
<keyword evidence="2" id="KW-0472">Membrane</keyword>
<dbReference type="InterPro" id="IPR036259">
    <property type="entry name" value="MFS_trans_sf"/>
</dbReference>
<proteinExistence type="predicted"/>
<dbReference type="PANTHER" id="PTHR11360:SF303">
    <property type="entry name" value="MAJOR FACILITATOR SUPERFAMILY (MFS) PROFILE DOMAIN-CONTAINING PROTEIN"/>
    <property type="match status" value="1"/>
</dbReference>
<keyword evidence="2" id="KW-1133">Transmembrane helix</keyword>
<keyword evidence="2" id="KW-0812">Transmembrane</keyword>
<dbReference type="AlphaFoldDB" id="A0A914AC40"/>
<dbReference type="Gene3D" id="1.20.1250.20">
    <property type="entry name" value="MFS general substrate transporter like domains"/>
    <property type="match status" value="1"/>
</dbReference>
<feature type="transmembrane region" description="Helical" evidence="2">
    <location>
        <begin position="164"/>
        <end position="184"/>
    </location>
</feature>
<dbReference type="RefSeq" id="XP_038061035.1">
    <property type="nucleotide sequence ID" value="XM_038205107.1"/>
</dbReference>
<comment type="subcellular location">
    <subcellularLocation>
        <location evidence="1">Membrane</location>
        <topology evidence="1">Multi-pass membrane protein</topology>
    </subcellularLocation>
</comment>
<feature type="transmembrane region" description="Helical" evidence="2">
    <location>
        <begin position="332"/>
        <end position="354"/>
    </location>
</feature>
<dbReference type="GeneID" id="119731831"/>
<dbReference type="PANTHER" id="PTHR11360">
    <property type="entry name" value="MONOCARBOXYLATE TRANSPORTER"/>
    <property type="match status" value="1"/>
</dbReference>
<dbReference type="EnsemblMetazoa" id="XM_038205107.1">
    <property type="protein sequence ID" value="XP_038061035.1"/>
    <property type="gene ID" value="LOC119731830"/>
</dbReference>
<dbReference type="InterPro" id="IPR011701">
    <property type="entry name" value="MFS"/>
</dbReference>
<dbReference type="GO" id="GO:0016020">
    <property type="term" value="C:membrane"/>
    <property type="evidence" value="ECO:0007669"/>
    <property type="project" value="UniProtKB-SubCell"/>
</dbReference>
<reference evidence="4" key="1">
    <citation type="submission" date="2022-11" db="UniProtKB">
        <authorList>
            <consortium name="EnsemblMetazoa"/>
        </authorList>
    </citation>
    <scope>IDENTIFICATION</scope>
</reference>
<feature type="transmembrane region" description="Helical" evidence="2">
    <location>
        <begin position="45"/>
        <end position="64"/>
    </location>
</feature>
<name>A0A914AC40_PATMI</name>
<feature type="transmembrane region" description="Helical" evidence="2">
    <location>
        <begin position="395"/>
        <end position="419"/>
    </location>
</feature>
<accession>A0A914AC40</accession>
<feature type="transmembrane region" description="Helical" evidence="2">
    <location>
        <begin position="308"/>
        <end position="326"/>
    </location>
</feature>
<feature type="transmembrane region" description="Helical" evidence="2">
    <location>
        <begin position="131"/>
        <end position="152"/>
    </location>
</feature>
<dbReference type="InterPro" id="IPR050327">
    <property type="entry name" value="Proton-linked_MCT"/>
</dbReference>
<dbReference type="EnsemblMetazoa" id="XM_038205108.1">
    <property type="protein sequence ID" value="XP_038061036.1"/>
    <property type="gene ID" value="LOC119731831"/>
</dbReference>
<dbReference type="SUPFAM" id="SSF103473">
    <property type="entry name" value="MFS general substrate transporter"/>
    <property type="match status" value="1"/>
</dbReference>
<feature type="transmembrane region" description="Helical" evidence="2">
    <location>
        <begin position="271"/>
        <end position="296"/>
    </location>
</feature>
<evidence type="ECO:0000313" key="4">
    <source>
        <dbReference type="EnsemblMetazoa" id="XP_038061036.1"/>
    </source>
</evidence>
<keyword evidence="5" id="KW-1185">Reference proteome</keyword>
<feature type="transmembrane region" description="Helical" evidence="2">
    <location>
        <begin position="7"/>
        <end position="25"/>
    </location>
</feature>
<evidence type="ECO:0000313" key="5">
    <source>
        <dbReference type="Proteomes" id="UP000887568"/>
    </source>
</evidence>
<sequence length="427" mass="46582">MSTTRHGWYAVLSLHVCWLLWTGLLKGLGVMLPTLQEQFRSHTWLVGWMVAIISGVINFIGPLAGPLECMFGTRAVVAIGGFLLGVSMIVASSTTSLGQLTLILTLVAAPGLSFANVLTRALVGRCYTSNYATANGIGTSGHAVGMIVMAPLTQLLLDTYGWRGAIMVLGALSLHLGVCGLLICETRDTEKDNNTYQPIRGIYEDLSHKDSTQHSLFHSFKDAILSLSRYFGVSVFLQGSFWIAAVIFVIARLPCDLWLIYFVALAQAKGFPAYDAVTFTSVAGVGSIVISVFLGYVVDRGFVKLRMALLLTIILDSVTLLVIPWMNSYWLMMANAFVCLGAHGTTISFSDVYIREMVGTKHLIHAFSWTELMSAIFTISLGFVPGWIYDQTGSYDLAFVILGCISALPLAALFIEWGLMHWTSSSR</sequence>
<evidence type="ECO:0000256" key="1">
    <source>
        <dbReference type="ARBA" id="ARBA00004141"/>
    </source>
</evidence>